<dbReference type="InterPro" id="IPR023867">
    <property type="entry name" value="Sulphatase_maturase_rSAM"/>
</dbReference>
<dbReference type="SFLD" id="SFLDS00029">
    <property type="entry name" value="Radical_SAM"/>
    <property type="match status" value="1"/>
</dbReference>
<keyword evidence="4" id="KW-0411">Iron-sulfur</keyword>
<evidence type="ECO:0000259" key="5">
    <source>
        <dbReference type="PROSITE" id="PS51918"/>
    </source>
</evidence>
<protein>
    <submittedName>
        <fullName evidence="6">Radical SAM protein</fullName>
    </submittedName>
</protein>
<dbReference type="InterPro" id="IPR058240">
    <property type="entry name" value="rSAM_sf"/>
</dbReference>
<dbReference type="AlphaFoldDB" id="A0A8J3VI46"/>
<proteinExistence type="predicted"/>
<keyword evidence="3" id="KW-0408">Iron</keyword>
<dbReference type="GO" id="GO:0051536">
    <property type="term" value="F:iron-sulfur cluster binding"/>
    <property type="evidence" value="ECO:0007669"/>
    <property type="project" value="UniProtKB-KW"/>
</dbReference>
<dbReference type="SFLD" id="SFLDG01072">
    <property type="entry name" value="dehydrogenase_like"/>
    <property type="match status" value="1"/>
</dbReference>
<sequence>MSAGSYPNSPYRMEPAPVRQFLMKVHSRCNLKCDHCYVYEHADQSWRLQPNVMRPKVIEQAAIRIAEHAGKHDLPFVVVIFHGGEPLLAGTQTLDYAARTIRRTVGSQTRIAFGVQTNGLLLDEAFLELFAAHGVSVGISLDGSPAANDRHRLFADGRSSYAGVAAALRRLNNPRFRHLFGGILCTVDLANEPVEVFEHLLSFEPPEIDFLLPHGHWDNPPPGRTADQTSAPYGKWLIAIFDRWYHAKVQETRIRLFESIISLLLGGPSGSENVGLGKVDLATIETDGSIELVDILKSVAAGMAATGLHVEWNSFDEYLQHPGAIARQAGLMSLGDTCRRCPIVGVCGGGQHAHRYREDTLFSNPSVYCADLTLLIRHIARRLATDLTVPPHIMTR</sequence>
<dbReference type="Proteomes" id="UP000612899">
    <property type="component" value="Unassembled WGS sequence"/>
</dbReference>
<dbReference type="InterPro" id="IPR013785">
    <property type="entry name" value="Aldolase_TIM"/>
</dbReference>
<organism evidence="6 7">
    <name type="scientific">Rhizocola hellebori</name>
    <dbReference type="NCBI Taxonomy" id="1392758"/>
    <lineage>
        <taxon>Bacteria</taxon>
        <taxon>Bacillati</taxon>
        <taxon>Actinomycetota</taxon>
        <taxon>Actinomycetes</taxon>
        <taxon>Micromonosporales</taxon>
        <taxon>Micromonosporaceae</taxon>
        <taxon>Rhizocola</taxon>
    </lineage>
</organism>
<evidence type="ECO:0000313" key="7">
    <source>
        <dbReference type="Proteomes" id="UP000612899"/>
    </source>
</evidence>
<dbReference type="PANTHER" id="PTHR43273:SF8">
    <property type="entry name" value="RADICAL SAM DOMAIN PROTEIN"/>
    <property type="match status" value="1"/>
</dbReference>
<name>A0A8J3VI46_9ACTN</name>
<keyword evidence="7" id="KW-1185">Reference proteome</keyword>
<reference evidence="6" key="1">
    <citation type="submission" date="2021-01" db="EMBL/GenBank/DDBJ databases">
        <title>Whole genome shotgun sequence of Rhizocola hellebori NBRC 109834.</title>
        <authorList>
            <person name="Komaki H."/>
            <person name="Tamura T."/>
        </authorList>
    </citation>
    <scope>NUCLEOTIDE SEQUENCE</scope>
    <source>
        <strain evidence="6">NBRC 109834</strain>
    </source>
</reference>
<dbReference type="NCBIfam" id="TIGR04269">
    <property type="entry name" value="SAM_SPASM_FxsB"/>
    <property type="match status" value="1"/>
</dbReference>
<dbReference type="InterPro" id="IPR007197">
    <property type="entry name" value="rSAM"/>
</dbReference>
<evidence type="ECO:0000256" key="2">
    <source>
        <dbReference type="ARBA" id="ARBA00022723"/>
    </source>
</evidence>
<dbReference type="Pfam" id="PF04055">
    <property type="entry name" value="Radical_SAM"/>
    <property type="match status" value="1"/>
</dbReference>
<dbReference type="SFLD" id="SFLDG01386">
    <property type="entry name" value="main_SPASM_domain-containing"/>
    <property type="match status" value="1"/>
</dbReference>
<dbReference type="InterPro" id="IPR026335">
    <property type="entry name" value="rSAM_SPASM_FxsB"/>
</dbReference>
<evidence type="ECO:0000256" key="1">
    <source>
        <dbReference type="ARBA" id="ARBA00022691"/>
    </source>
</evidence>
<accession>A0A8J3VI46</accession>
<keyword evidence="1" id="KW-0949">S-adenosyl-L-methionine</keyword>
<gene>
    <name evidence="6" type="ORF">Rhe02_50240</name>
</gene>
<evidence type="ECO:0000256" key="4">
    <source>
        <dbReference type="ARBA" id="ARBA00023014"/>
    </source>
</evidence>
<dbReference type="PANTHER" id="PTHR43273">
    <property type="entry name" value="ANAEROBIC SULFATASE-MATURATING ENZYME HOMOLOG ASLB-RELATED"/>
    <property type="match status" value="1"/>
</dbReference>
<feature type="domain" description="Radical SAM core" evidence="5">
    <location>
        <begin position="15"/>
        <end position="246"/>
    </location>
</feature>
<dbReference type="PROSITE" id="PS51918">
    <property type="entry name" value="RADICAL_SAM"/>
    <property type="match status" value="1"/>
</dbReference>
<evidence type="ECO:0000256" key="3">
    <source>
        <dbReference type="ARBA" id="ARBA00023004"/>
    </source>
</evidence>
<keyword evidence="2" id="KW-0479">Metal-binding</keyword>
<comment type="caution">
    <text evidence="6">The sequence shown here is derived from an EMBL/GenBank/DDBJ whole genome shotgun (WGS) entry which is preliminary data.</text>
</comment>
<dbReference type="GO" id="GO:0016491">
    <property type="term" value="F:oxidoreductase activity"/>
    <property type="evidence" value="ECO:0007669"/>
    <property type="project" value="InterPro"/>
</dbReference>
<dbReference type="SUPFAM" id="SSF102114">
    <property type="entry name" value="Radical SAM enzymes"/>
    <property type="match status" value="1"/>
</dbReference>
<dbReference type="CDD" id="cd01335">
    <property type="entry name" value="Radical_SAM"/>
    <property type="match status" value="1"/>
</dbReference>
<dbReference type="Gene3D" id="3.20.20.70">
    <property type="entry name" value="Aldolase class I"/>
    <property type="match status" value="1"/>
</dbReference>
<dbReference type="SFLD" id="SFLDG01067">
    <property type="entry name" value="SPASM/twitch_domain_containing"/>
    <property type="match status" value="1"/>
</dbReference>
<evidence type="ECO:0000313" key="6">
    <source>
        <dbReference type="EMBL" id="GIH06957.1"/>
    </source>
</evidence>
<dbReference type="GO" id="GO:0046872">
    <property type="term" value="F:metal ion binding"/>
    <property type="evidence" value="ECO:0007669"/>
    <property type="project" value="UniProtKB-KW"/>
</dbReference>
<dbReference type="EMBL" id="BONY01000032">
    <property type="protein sequence ID" value="GIH06957.1"/>
    <property type="molecule type" value="Genomic_DNA"/>
</dbReference>